<dbReference type="GeneID" id="92047685"/>
<accession>A0ABR1VWN6</accession>
<gene>
    <name evidence="1" type="ORF">PG997_010310</name>
</gene>
<comment type="caution">
    <text evidence="1">The sequence shown here is derived from an EMBL/GenBank/DDBJ whole genome shotgun (WGS) entry which is preliminary data.</text>
</comment>
<evidence type="ECO:0008006" key="3">
    <source>
        <dbReference type="Google" id="ProtNLM"/>
    </source>
</evidence>
<dbReference type="EMBL" id="JAQQWN010000007">
    <property type="protein sequence ID" value="KAK8075647.1"/>
    <property type="molecule type" value="Genomic_DNA"/>
</dbReference>
<reference evidence="1 2" key="1">
    <citation type="submission" date="2023-01" db="EMBL/GenBank/DDBJ databases">
        <title>Analysis of 21 Apiospora genomes using comparative genomics revels a genus with tremendous synthesis potential of carbohydrate active enzymes and secondary metabolites.</title>
        <authorList>
            <person name="Sorensen T."/>
        </authorList>
    </citation>
    <scope>NUCLEOTIDE SEQUENCE [LARGE SCALE GENOMIC DNA]</scope>
    <source>
        <strain evidence="1 2">CBS 114990</strain>
    </source>
</reference>
<sequence>MEGNEILHEIDPDGDIKLILRNPNAPFAVWDEDSSDLEIFNSSAVSAEPAVDENDKQENAIRFRLSTKHLDIIRGGEKEGNVSTIEASGWDPDALLILMEIIHGRHRGVPRRPGLEKIAKIAVLVDYYGCHEVVECSAERWTELLKDTRPKQYGRDLVLWLAICYVFYRPNIFWNLTRVAIKDSRGPIQTLKLSYHSRRQDALNQTITRLHGITIYFDEV</sequence>
<proteinExistence type="predicted"/>
<dbReference type="RefSeq" id="XP_066666587.1">
    <property type="nucleotide sequence ID" value="XM_066814625.1"/>
</dbReference>
<keyword evidence="2" id="KW-1185">Reference proteome</keyword>
<name>A0ABR1VWN6_9PEZI</name>
<evidence type="ECO:0000313" key="1">
    <source>
        <dbReference type="EMBL" id="KAK8075647.1"/>
    </source>
</evidence>
<organism evidence="1 2">
    <name type="scientific">Apiospora hydei</name>
    <dbReference type="NCBI Taxonomy" id="1337664"/>
    <lineage>
        <taxon>Eukaryota</taxon>
        <taxon>Fungi</taxon>
        <taxon>Dikarya</taxon>
        <taxon>Ascomycota</taxon>
        <taxon>Pezizomycotina</taxon>
        <taxon>Sordariomycetes</taxon>
        <taxon>Xylariomycetidae</taxon>
        <taxon>Amphisphaeriales</taxon>
        <taxon>Apiosporaceae</taxon>
        <taxon>Apiospora</taxon>
    </lineage>
</organism>
<evidence type="ECO:0000313" key="2">
    <source>
        <dbReference type="Proteomes" id="UP001433268"/>
    </source>
</evidence>
<protein>
    <recommendedName>
        <fullName evidence="3">BTB domain-containing protein</fullName>
    </recommendedName>
</protein>
<dbReference type="Proteomes" id="UP001433268">
    <property type="component" value="Unassembled WGS sequence"/>
</dbReference>